<keyword evidence="11 14" id="KW-0472">Membrane</keyword>
<evidence type="ECO:0000256" key="12">
    <source>
        <dbReference type="ARBA" id="ARBA00023157"/>
    </source>
</evidence>
<evidence type="ECO:0000256" key="1">
    <source>
        <dbReference type="ARBA" id="ARBA00004498"/>
    </source>
</evidence>
<keyword evidence="9 14" id="KW-0732">Signal</keyword>
<dbReference type="PANTHER" id="PTHR11576">
    <property type="entry name" value="ZONA PELLUCIDA SPERM-BINDING PROTEIN 3"/>
    <property type="match status" value="1"/>
</dbReference>
<evidence type="ECO:0000256" key="2">
    <source>
        <dbReference type="ARBA" id="ARBA00006735"/>
    </source>
</evidence>
<name>A0A803XT09_MELGA</name>
<keyword evidence="8 14" id="KW-0812">Transmembrane</keyword>
<dbReference type="Bgee" id="ENSMGAG00000002137">
    <property type="expression patterns" value="Expressed in ovary"/>
</dbReference>
<evidence type="ECO:0000256" key="5">
    <source>
        <dbReference type="ARBA" id="ARBA00022525"/>
    </source>
</evidence>
<evidence type="ECO:0000259" key="15">
    <source>
        <dbReference type="PROSITE" id="PS51034"/>
    </source>
</evidence>
<dbReference type="GO" id="GO:0032190">
    <property type="term" value="F:acrosin binding"/>
    <property type="evidence" value="ECO:0007669"/>
    <property type="project" value="TreeGrafter"/>
</dbReference>
<protein>
    <recommendedName>
        <fullName evidence="3 14">Zona pellucida sperm-binding protein 3</fullName>
    </recommendedName>
</protein>
<feature type="signal peptide" evidence="14">
    <location>
        <begin position="1"/>
        <end position="21"/>
    </location>
</feature>
<dbReference type="GO" id="GO:0035804">
    <property type="term" value="F:structural constituent of egg coat"/>
    <property type="evidence" value="ECO:0007669"/>
    <property type="project" value="UniProtKB-UniRule"/>
</dbReference>
<evidence type="ECO:0000256" key="8">
    <source>
        <dbReference type="ARBA" id="ARBA00022692"/>
    </source>
</evidence>
<evidence type="ECO:0000256" key="4">
    <source>
        <dbReference type="ARBA" id="ARBA00022475"/>
    </source>
</evidence>
<dbReference type="Gene3D" id="2.60.40.4100">
    <property type="entry name" value="Zona pellucida, ZP-C domain"/>
    <property type="match status" value="1"/>
</dbReference>
<feature type="transmembrane region" description="Helical" evidence="14">
    <location>
        <begin position="397"/>
        <end position="415"/>
    </location>
</feature>
<dbReference type="FunFam" id="2.60.40.4100:FF:000002">
    <property type="entry name" value="Zona pellucida sperm-binding protein 3"/>
    <property type="match status" value="1"/>
</dbReference>
<evidence type="ECO:0000256" key="14">
    <source>
        <dbReference type="RuleBase" id="RU367066"/>
    </source>
</evidence>
<evidence type="ECO:0000256" key="9">
    <source>
        <dbReference type="ARBA" id="ARBA00022729"/>
    </source>
</evidence>
<dbReference type="InterPro" id="IPR048290">
    <property type="entry name" value="ZP_chr"/>
</dbReference>
<comment type="subcellular location">
    <subcellularLocation>
        <location evidence="1">Secreted</location>
        <location evidence="1">Extracellular space</location>
        <location evidence="1">Extracellular matrix</location>
    </subcellularLocation>
    <subcellularLocation>
        <location evidence="14">Zona pellucida</location>
    </subcellularLocation>
    <subcellularLocation>
        <location evidence="14">Cell membrane</location>
        <topology evidence="14">Single-pass type I membrane protein</topology>
    </subcellularLocation>
</comment>
<evidence type="ECO:0000256" key="3">
    <source>
        <dbReference type="ARBA" id="ARBA00017980"/>
    </source>
</evidence>
<dbReference type="GeneTree" id="ENSGT01030000234567"/>
<evidence type="ECO:0000256" key="11">
    <source>
        <dbReference type="ARBA" id="ARBA00023136"/>
    </source>
</evidence>
<accession>A0A803XT09</accession>
<keyword evidence="10 14" id="KW-1133">Transmembrane helix</keyword>
<comment type="similarity">
    <text evidence="2 14">Belongs to the ZP domain family. ZPC subfamily.</text>
</comment>
<dbReference type="GO" id="GO:0035803">
    <property type="term" value="P:egg coat formation"/>
    <property type="evidence" value="ECO:0007669"/>
    <property type="project" value="UniProtKB-UniRule"/>
</dbReference>
<dbReference type="PANTHER" id="PTHR11576:SF2">
    <property type="entry name" value="ZONA PELLUCIDA SPERM-BINDING PROTEIN 3"/>
    <property type="match status" value="1"/>
</dbReference>
<keyword evidence="5 14" id="KW-0964">Secreted</keyword>
<reference evidence="16" key="2">
    <citation type="submission" date="2025-08" db="UniProtKB">
        <authorList>
            <consortium name="Ensembl"/>
        </authorList>
    </citation>
    <scope>IDENTIFICATION</scope>
</reference>
<dbReference type="InterPro" id="IPR042235">
    <property type="entry name" value="ZP-C_dom"/>
</dbReference>
<dbReference type="InterPro" id="IPR055355">
    <property type="entry name" value="ZP-C"/>
</dbReference>
<comment type="PTM">
    <text evidence="14">Proteolytically cleaved before the transmembrane segment to yield the secreted ectodomain incorporated in the zona pellucida.</text>
</comment>
<dbReference type="Pfam" id="PF00100">
    <property type="entry name" value="Zona_pellucida"/>
    <property type="match status" value="1"/>
</dbReference>
<dbReference type="AlphaFoldDB" id="A0A803XT09"/>
<evidence type="ECO:0000256" key="7">
    <source>
        <dbReference type="ARBA" id="ARBA00022685"/>
    </source>
</evidence>
<dbReference type="InterPro" id="IPR001507">
    <property type="entry name" value="ZP_dom"/>
</dbReference>
<dbReference type="Proteomes" id="UP000001645">
    <property type="component" value="Chromosome 12"/>
</dbReference>
<dbReference type="GO" id="GO:0007339">
    <property type="term" value="P:binding of sperm to zona pellucida"/>
    <property type="evidence" value="ECO:0007669"/>
    <property type="project" value="UniProtKB-UniRule"/>
</dbReference>
<keyword evidence="12 14" id="KW-1015">Disulfide bond</keyword>
<comment type="domain">
    <text evidence="14">The ZP domain is involved in the polymerization of the ZP proteins to form the zona pellucida.</text>
</comment>
<evidence type="ECO:0000313" key="16">
    <source>
        <dbReference type="Ensembl" id="ENSMGAP00000022655.1"/>
    </source>
</evidence>
<keyword evidence="17" id="KW-1185">Reference proteome</keyword>
<dbReference type="FunFam" id="2.60.40.3210:FF:000001">
    <property type="entry name" value="Zona pellucida sperm-binding protein 3"/>
    <property type="match status" value="1"/>
</dbReference>
<dbReference type="PRINTS" id="PR00023">
    <property type="entry name" value="ZPELLUCIDA"/>
</dbReference>
<keyword evidence="4 14" id="KW-1003">Cell membrane</keyword>
<sequence>ATGCCVWVLGVVLLCWVLAEAASYSPWDFSSRDSGVLRAASPLHPVSVWCQEAQVVVTVHRDLFGTGRLVRAADLTLGTAACPATAQNAAESVVTFTAGLHECGSTLQMTSDSLIYKTSLFYKPTPVGNMVIVRTSPAVVPIECHYPRKGNVSSNAVRPTWVPFHSTLSMEEKLVFSLRLMSDDWRTERLSNGVQLGESLHLQADVMAGGHIPLRLFVDDCVATLSPDRNSSPRYALIDLSGCLMDGRADDATSAFISPRPRQETLQFMVDAFKFVGDDRNLIYITCHLKVSPADQAPNPLNKACSFNKASSLWAPVEGTGDICSCCETGNCPLYGGYSRRTNPLARWSGRRLKRDTSSKQGRAQCILNAALSHGDLLAWDGWVVFRKRVTSQGQTWLVTAVLLTLTALGIFLVCKRYSHPPSVSL</sequence>
<reference evidence="16" key="3">
    <citation type="submission" date="2025-09" db="UniProtKB">
        <authorList>
            <consortium name="Ensembl"/>
        </authorList>
    </citation>
    <scope>IDENTIFICATION</scope>
</reference>
<evidence type="ECO:0000256" key="10">
    <source>
        <dbReference type="ARBA" id="ARBA00022989"/>
    </source>
</evidence>
<dbReference type="InterPro" id="IPR055356">
    <property type="entry name" value="ZP-N"/>
</dbReference>
<dbReference type="GO" id="GO:2000344">
    <property type="term" value="P:positive regulation of acrosome reaction"/>
    <property type="evidence" value="ECO:0007669"/>
    <property type="project" value="UniProtKB-UniRule"/>
</dbReference>
<evidence type="ECO:0000256" key="6">
    <source>
        <dbReference type="ARBA" id="ARBA00022530"/>
    </source>
</evidence>
<proteinExistence type="inferred from homology"/>
<comment type="function">
    <text evidence="14">Component of the zona pellucida, an extracellular matrix surrounding oocytes which mediates sperm binding, induction of the acrosome reaction and prevents post-fertilization polyspermy. The zona pellucida is composed of 3 to 4 glycoproteins, ZP1, ZP2, ZP3, and ZP4. ZP3 is essential for sperm binding and zona matrix formation.</text>
</comment>
<feature type="domain" description="ZP" evidence="15">
    <location>
        <begin position="49"/>
        <end position="312"/>
    </location>
</feature>
<feature type="chain" id="PRO_5033113270" description="Zona pellucida sperm-binding protein 3" evidence="14">
    <location>
        <begin position="22"/>
        <end position="426"/>
    </location>
</feature>
<dbReference type="GO" id="GO:0035805">
    <property type="term" value="C:egg coat"/>
    <property type="evidence" value="ECO:0007669"/>
    <property type="project" value="UniProtKB-SubCell"/>
</dbReference>
<dbReference type="Ensembl" id="ENSMGAT00000031290.1">
    <property type="protein sequence ID" value="ENSMGAP00000022655.1"/>
    <property type="gene ID" value="ENSMGAG00000002137.3"/>
</dbReference>
<keyword evidence="7 14" id="KW-0165">Cleavage on pair of basic residues</keyword>
<dbReference type="GO" id="GO:0005886">
    <property type="term" value="C:plasma membrane"/>
    <property type="evidence" value="ECO:0007669"/>
    <property type="project" value="UniProtKB-SubCell"/>
</dbReference>
<dbReference type="SMART" id="SM00241">
    <property type="entry name" value="ZP"/>
    <property type="match status" value="1"/>
</dbReference>
<gene>
    <name evidence="16" type="primary">LOC100545280</name>
</gene>
<dbReference type="PROSITE" id="PS51034">
    <property type="entry name" value="ZP_2"/>
    <property type="match status" value="1"/>
</dbReference>
<keyword evidence="13" id="KW-0325">Glycoprotein</keyword>
<dbReference type="Pfam" id="PF23344">
    <property type="entry name" value="ZP-N"/>
    <property type="match status" value="1"/>
</dbReference>
<organism evidence="16 17">
    <name type="scientific">Meleagris gallopavo</name>
    <name type="common">Wild turkey</name>
    <dbReference type="NCBI Taxonomy" id="9103"/>
    <lineage>
        <taxon>Eukaryota</taxon>
        <taxon>Metazoa</taxon>
        <taxon>Chordata</taxon>
        <taxon>Craniata</taxon>
        <taxon>Vertebrata</taxon>
        <taxon>Euteleostomi</taxon>
        <taxon>Archelosauria</taxon>
        <taxon>Archosauria</taxon>
        <taxon>Dinosauria</taxon>
        <taxon>Saurischia</taxon>
        <taxon>Theropoda</taxon>
        <taxon>Coelurosauria</taxon>
        <taxon>Aves</taxon>
        <taxon>Neognathae</taxon>
        <taxon>Galloanserae</taxon>
        <taxon>Galliformes</taxon>
        <taxon>Phasianidae</taxon>
        <taxon>Meleagridinae</taxon>
        <taxon>Meleagris</taxon>
    </lineage>
</organism>
<reference evidence="16 17" key="1">
    <citation type="journal article" date="2010" name="PLoS Biol.">
        <title>Multi-platform next-generation sequencing of the domestic turkey (Meleagris gallopavo): genome assembly and analysis.</title>
        <authorList>
            <person name="Dalloul R.A."/>
            <person name="Long J.A."/>
            <person name="Zimin A.V."/>
            <person name="Aslam L."/>
            <person name="Beal K."/>
            <person name="Blomberg L.A."/>
            <person name="Bouffard P."/>
            <person name="Burt D.W."/>
            <person name="Crasta O."/>
            <person name="Crooijmans R.P."/>
            <person name="Cooper K."/>
            <person name="Coulombe R.A."/>
            <person name="De S."/>
            <person name="Delany M.E."/>
            <person name="Dodgson J.B."/>
            <person name="Dong J.J."/>
            <person name="Evans C."/>
            <person name="Frederickson K.M."/>
            <person name="Flicek P."/>
            <person name="Florea L."/>
            <person name="Folkerts O."/>
            <person name="Groenen M.A."/>
            <person name="Harkins T.T."/>
            <person name="Herrero J."/>
            <person name="Hoffmann S."/>
            <person name="Megens H.J."/>
            <person name="Jiang A."/>
            <person name="de Jong P."/>
            <person name="Kaiser P."/>
            <person name="Kim H."/>
            <person name="Kim K.W."/>
            <person name="Kim S."/>
            <person name="Langenberger D."/>
            <person name="Lee M.K."/>
            <person name="Lee T."/>
            <person name="Mane S."/>
            <person name="Marcais G."/>
            <person name="Marz M."/>
            <person name="McElroy A.P."/>
            <person name="Modise T."/>
            <person name="Nefedov M."/>
            <person name="Notredame C."/>
            <person name="Paton I.R."/>
            <person name="Payne W.S."/>
            <person name="Pertea G."/>
            <person name="Prickett D."/>
            <person name="Puiu D."/>
            <person name="Qioa D."/>
            <person name="Raineri E."/>
            <person name="Ruffier M."/>
            <person name="Salzberg S.L."/>
            <person name="Schatz M.C."/>
            <person name="Scheuring C."/>
            <person name="Schmidt C.J."/>
            <person name="Schroeder S."/>
            <person name="Searle S.M."/>
            <person name="Smith E.J."/>
            <person name="Smith J."/>
            <person name="Sonstegard T.S."/>
            <person name="Stadler P.F."/>
            <person name="Tafer H."/>
            <person name="Tu Z.J."/>
            <person name="Van Tassell C.P."/>
            <person name="Vilella A.J."/>
            <person name="Williams K.P."/>
            <person name="Yorke J.A."/>
            <person name="Zhang L."/>
            <person name="Zhang H.B."/>
            <person name="Zhang X."/>
            <person name="Zhang Y."/>
            <person name="Reed K.M."/>
        </authorList>
    </citation>
    <scope>NUCLEOTIDE SEQUENCE [LARGE SCALE GENOMIC DNA]</scope>
</reference>
<evidence type="ECO:0000313" key="17">
    <source>
        <dbReference type="Proteomes" id="UP000001645"/>
    </source>
</evidence>
<dbReference type="Gene3D" id="2.60.40.3210">
    <property type="entry name" value="Zona pellucida, ZP-N domain"/>
    <property type="match status" value="1"/>
</dbReference>
<evidence type="ECO:0000256" key="13">
    <source>
        <dbReference type="ARBA" id="ARBA00023180"/>
    </source>
</evidence>
<keyword evidence="6 14" id="KW-0272">Extracellular matrix</keyword>